<dbReference type="AlphaFoldDB" id="A0A136IYY5"/>
<feature type="compositionally biased region" description="Polar residues" evidence="1">
    <location>
        <begin position="122"/>
        <end position="149"/>
    </location>
</feature>
<sequence length="159" mass="17928">MENRNWLAKTRALMNQIETTIAANLKELDKFMSRDYLIFTDENPGADMDINRPHIRAAGLDRIQDLVNDLRRLHGKTVRLQILLGHSLHEVDQSSQSAHKMYRATTIALASAGNSEAPCPEDTTNFKTSSSPVSEALSQEKLQLETSPENQEDLRRLQA</sequence>
<protein>
    <submittedName>
        <fullName evidence="2">Uncharacterized protein</fullName>
    </submittedName>
</protein>
<evidence type="ECO:0000313" key="2">
    <source>
        <dbReference type="EMBL" id="KXJ90142.1"/>
    </source>
</evidence>
<evidence type="ECO:0000313" key="3">
    <source>
        <dbReference type="Proteomes" id="UP000070501"/>
    </source>
</evidence>
<gene>
    <name evidence="2" type="ORF">Micbo1qcDRAFT_176689</name>
</gene>
<evidence type="ECO:0000256" key="1">
    <source>
        <dbReference type="SAM" id="MobiDB-lite"/>
    </source>
</evidence>
<name>A0A136IYY5_9PEZI</name>
<accession>A0A136IYY5</accession>
<dbReference type="EMBL" id="KQ964253">
    <property type="protein sequence ID" value="KXJ90142.1"/>
    <property type="molecule type" value="Genomic_DNA"/>
</dbReference>
<organism evidence="2 3">
    <name type="scientific">Microdochium bolleyi</name>
    <dbReference type="NCBI Taxonomy" id="196109"/>
    <lineage>
        <taxon>Eukaryota</taxon>
        <taxon>Fungi</taxon>
        <taxon>Dikarya</taxon>
        <taxon>Ascomycota</taxon>
        <taxon>Pezizomycotina</taxon>
        <taxon>Sordariomycetes</taxon>
        <taxon>Xylariomycetidae</taxon>
        <taxon>Xylariales</taxon>
        <taxon>Microdochiaceae</taxon>
        <taxon>Microdochium</taxon>
    </lineage>
</organism>
<dbReference type="Proteomes" id="UP000070501">
    <property type="component" value="Unassembled WGS sequence"/>
</dbReference>
<reference evidence="3" key="1">
    <citation type="submission" date="2016-02" db="EMBL/GenBank/DDBJ databases">
        <title>Draft genome sequence of Microdochium bolleyi, a fungal endophyte of beachgrass.</title>
        <authorList>
            <consortium name="DOE Joint Genome Institute"/>
            <person name="David A.S."/>
            <person name="May G."/>
            <person name="Haridas S."/>
            <person name="Lim J."/>
            <person name="Wang M."/>
            <person name="Labutti K."/>
            <person name="Lipzen A."/>
            <person name="Barry K."/>
            <person name="Grigoriev I.V."/>
        </authorList>
    </citation>
    <scope>NUCLEOTIDE SEQUENCE [LARGE SCALE GENOMIC DNA]</scope>
    <source>
        <strain evidence="3">J235TASD1</strain>
    </source>
</reference>
<proteinExistence type="predicted"/>
<keyword evidence="3" id="KW-1185">Reference proteome</keyword>
<feature type="region of interest" description="Disordered" evidence="1">
    <location>
        <begin position="113"/>
        <end position="159"/>
    </location>
</feature>
<dbReference type="InParanoid" id="A0A136IYY5"/>